<dbReference type="Gene3D" id="3.40.390.10">
    <property type="entry name" value="Collagenase (Catalytic Domain)"/>
    <property type="match status" value="1"/>
</dbReference>
<protein>
    <submittedName>
        <fullName evidence="2">Uncharacterized protein</fullName>
    </submittedName>
</protein>
<comment type="caution">
    <text evidence="2">The sequence shown here is derived from an EMBL/GenBank/DDBJ whole genome shotgun (WGS) entry which is preliminary data.</text>
</comment>
<dbReference type="Proteomes" id="UP001597058">
    <property type="component" value="Unassembled WGS sequence"/>
</dbReference>
<keyword evidence="3" id="KW-1185">Reference proteome</keyword>
<feature type="region of interest" description="Disordered" evidence="1">
    <location>
        <begin position="1691"/>
        <end position="1717"/>
    </location>
</feature>
<dbReference type="InterPro" id="IPR024079">
    <property type="entry name" value="MetalloPept_cat_dom_sf"/>
</dbReference>
<evidence type="ECO:0000313" key="3">
    <source>
        <dbReference type="Proteomes" id="UP001597058"/>
    </source>
</evidence>
<dbReference type="EMBL" id="JBHTMM010000176">
    <property type="protein sequence ID" value="MFD1313268.1"/>
    <property type="molecule type" value="Genomic_DNA"/>
</dbReference>
<name>A0ABW3XUL5_9ACTN</name>
<evidence type="ECO:0000256" key="1">
    <source>
        <dbReference type="SAM" id="MobiDB-lite"/>
    </source>
</evidence>
<dbReference type="SUPFAM" id="SSF55486">
    <property type="entry name" value="Metalloproteases ('zincins'), catalytic domain"/>
    <property type="match status" value="1"/>
</dbReference>
<evidence type="ECO:0000313" key="2">
    <source>
        <dbReference type="EMBL" id="MFD1313268.1"/>
    </source>
</evidence>
<proteinExistence type="predicted"/>
<organism evidence="2 3">
    <name type="scientific">Streptomyces kaempferi</name>
    <dbReference type="NCBI Taxonomy" id="333725"/>
    <lineage>
        <taxon>Bacteria</taxon>
        <taxon>Bacillati</taxon>
        <taxon>Actinomycetota</taxon>
        <taxon>Actinomycetes</taxon>
        <taxon>Kitasatosporales</taxon>
        <taxon>Streptomycetaceae</taxon>
        <taxon>Streptomyces</taxon>
    </lineage>
</organism>
<feature type="compositionally biased region" description="Basic and acidic residues" evidence="1">
    <location>
        <begin position="1691"/>
        <end position="1701"/>
    </location>
</feature>
<dbReference type="RefSeq" id="WP_381242329.1">
    <property type="nucleotide sequence ID" value="NZ_JBHSKH010000114.1"/>
</dbReference>
<gene>
    <name evidence="2" type="ORF">ACFQ5X_47025</name>
</gene>
<reference evidence="3" key="1">
    <citation type="journal article" date="2019" name="Int. J. Syst. Evol. Microbiol.">
        <title>The Global Catalogue of Microorganisms (GCM) 10K type strain sequencing project: providing services to taxonomists for standard genome sequencing and annotation.</title>
        <authorList>
            <consortium name="The Broad Institute Genomics Platform"/>
            <consortium name="The Broad Institute Genome Sequencing Center for Infectious Disease"/>
            <person name="Wu L."/>
            <person name="Ma J."/>
        </authorList>
    </citation>
    <scope>NUCLEOTIDE SEQUENCE [LARGE SCALE GENOMIC DNA]</scope>
    <source>
        <strain evidence="3">CGMCC 4.7020</strain>
    </source>
</reference>
<accession>A0ABW3XUL5</accession>
<sequence length="2135" mass="236201">MSSGLDEVEQRAAVERVQNMLSEVYRNEMSALASSAPITSEVEVSADGRLWGKGRTLGKVAEPEFEAAEEASSHVFVQEPQHTVPAWRQTYRSAEVAEVDVHVEVDGSARGSVRAVLAEEVAVDGLPVEWVKRALAVYEKVRNPEVVLNRSGWRDESRIFWEHVADVARSGQAVVDAGPSGRAEAEALADRAMGLRARHLAAEHWRRIGVAEEDDKLDFDRLRELTQKTSSFRTDLKTWVDAAARAEHIVEPSHEEMVSAWQRLPKMQRHLPLSQLSRAIVTVLQGGVPGLQAGGAAFDAEFANLVHLDPVKGGALDHVHGVLAKGDGFRVEIRSSTFYLRGGKLYRSRDDVEGTSWISRKISPVTSVKQAVLEFVTDMHRVMPHEKRKDESAAFAALAGLERRLTRSAPASDRITMEQVFPAGEGWTLTSLAQGGWITPSRKKNSGLLLHHTIGVSINGLHPLLSHVWQNTSLNPAHDSRWNLGSGLTLGSEVQSFYPRLPQPVTVAIDGYLALLYVQFAALVSGWIQTGPVQAVVLSRSPMYSVFAGLPEQARNFLTVESDIVMKAMEQRLRADFPDFEKKYRKQQGSNARLPNSLLDLPLSRSSLLAIRDYVASGLKMPEAGKFPDPELSQEKAFGIFDYFGLDTDDGNANNPLVVLDVHFYKESYPNAEKAAHAYQELKKAAIIAPSVPEDVQEEVPEVPEALRPIVPPAAPIEADRFYAAWAAYGTVEPPNSIDVVNEIKSLTTMIRNTPSVKPLGTAKVWRQLIGTVDALSPQHRHWLAQQTDLITQVARDLAPAAGNLFAEFAARLMVHADARCMEPGSARIRAILQLIPILGRADLAKKLLSVGAVIAIVPHSISITQAAPGYWGKEEASGLTSSATPTILAREDEISVHMASDTKFYKDGHSVLLHEFGHLIHMHFLGDDEKQTIASWWMDKKKKGRRGEWLDGPSGYSTKDEHEWFAEVFHAWTGGHGWWWSTPPQRIRSDYKWLVENEKELILLLERRFGADRPIPLISHNPMFDMSAESDKYKWLGEALSGADRAILAAKELANISHQDRPIQLQSWASTFEWDKTPFLGHPLFLETLKQAVSDELDVPNLLELEQGVHRAALASLRGREKELYATRIPEMVVNGLVGAGISSPPLLGVFWVYYLVRVDSMARSLVLTQNEKARVSIFGSPIILDLLMRRLPRGEGTELDDVFSAFMRNMHTTGRWRDYIGQMPSSVREVFSRVSGEGGLLWPGNHKQNPYGEIISWFNAVGVARELAAANRVRREALLVNMKELPSELKLLKSETADLFAALPKPESFRLMEALKDAANADRARDMDRRQLLSMFLNMENPRINSFFDVDGIARRRLKRQHSSTQYATFETESRAAYSGWQNYPPVLRKFVDLALDLYKRMPERAERFIIDVLLEQSDLPLDDLVARGAYKFQRWADVARNSEAPPTIGEFAYDSLAALYGHRPEDGVFDLSPVVRRVEDFTGEAVPLREILTRQMVRSVDTMAELLSYFAEKGGALAPRWALKGNGNRIVGRRWTPGDAEQGEIDLGVYAAVRTGATVIGAAPWDDQRPVYVVHAAIDNDRVSMRFGHEEPRTLYVSADEFGHVIKRDLMMGRRDAASIILAISGAGAGNHRVAQTVATVTGRLVYATEGDVTIQKASVQGHPDRQVIVVQGNVVEDGSEIWRRAAPDQQSVRRAEEQLEGSDAIQPAADHTSPMTREEIEVAAFYARGDLWPHEEAQQVAVDYVSVRFAAALRNRVYFHGSGGLRTNAAGRTNDIRSANDLGFDRIVSGSSPDRRWAPISNFKIVAESFTVSRELGPGSMAFVLLPPTSYRTLQSSSSRSDEPIMHVVYHPKPGELSSGPVWINLSLNNPDLPTTSQRVLAHVAPVWDHRSLLGDSVFFHGYALFLDARGLVVTNVIPPSSSAVMVPAPGSPDTMVLSATTDASAHEISLRESPAAWNPDTPGYRPFKGVLQTPERNPSASSRPEELSRAAHAFASSHAEVSRLEPPAAVVPPTQETPTLSVPVPMHWDTEGRQYLLDTRVLENVPAELARQAHQTATDLRQSVGNHLHTTAARVRLSAGDSEQIAADIPRALTFLNTVVTEYLGMESAPLTIVLTLASGHTINLCPTTT</sequence>